<proteinExistence type="predicted"/>
<name>A0A1I6AGB0_9BACI</name>
<reference evidence="1 2" key="1">
    <citation type="submission" date="2016-10" db="EMBL/GenBank/DDBJ databases">
        <authorList>
            <person name="Varghese N."/>
            <person name="Submissions S."/>
        </authorList>
    </citation>
    <scope>NUCLEOTIDE SEQUENCE [LARGE SCALE GENOMIC DNA]</scope>
    <source>
        <strain evidence="1 2">DSM 13796</strain>
    </source>
</reference>
<dbReference type="RefSeq" id="WP_019392156.1">
    <property type="nucleotide sequence ID" value="NZ_FOXX01000006.1"/>
</dbReference>
<gene>
    <name evidence="1" type="ORF">SAMN02745910_02713</name>
</gene>
<keyword evidence="2" id="KW-1185">Reference proteome</keyword>
<sequence>MERIDELEILINSTRQQLEFYQQFYGPHNPKTNRLEEQLNILLELQEEHR</sequence>
<comment type="caution">
    <text evidence="1">The sequence shown here is derived from an EMBL/GenBank/DDBJ whole genome shotgun (WGS) entry which is preliminary data.</text>
</comment>
<evidence type="ECO:0000313" key="1">
    <source>
        <dbReference type="EMBL" id="SFQ67695.1"/>
    </source>
</evidence>
<evidence type="ECO:0000313" key="2">
    <source>
        <dbReference type="Proteomes" id="UP000182762"/>
    </source>
</evidence>
<protein>
    <submittedName>
        <fullName evidence="1">Uncharacterized protein</fullName>
    </submittedName>
</protein>
<accession>A0A1I6AGB0</accession>
<dbReference type="GeneID" id="93704525"/>
<dbReference type="Proteomes" id="UP000182762">
    <property type="component" value="Unassembled WGS sequence"/>
</dbReference>
<dbReference type="EMBL" id="FOXX01000006">
    <property type="protein sequence ID" value="SFQ67695.1"/>
    <property type="molecule type" value="Genomic_DNA"/>
</dbReference>
<organism evidence="1 2">
    <name type="scientific">Priestia endophytica DSM 13796</name>
    <dbReference type="NCBI Taxonomy" id="1121089"/>
    <lineage>
        <taxon>Bacteria</taxon>
        <taxon>Bacillati</taxon>
        <taxon>Bacillota</taxon>
        <taxon>Bacilli</taxon>
        <taxon>Bacillales</taxon>
        <taxon>Bacillaceae</taxon>
        <taxon>Priestia</taxon>
    </lineage>
</organism>